<dbReference type="NCBIfam" id="TIGR00229">
    <property type="entry name" value="sensory_box"/>
    <property type="match status" value="1"/>
</dbReference>
<reference evidence="3 4" key="1">
    <citation type="submission" date="2013-01" db="EMBL/GenBank/DDBJ databases">
        <authorList>
            <person name="Harkins D.M."/>
            <person name="Durkin A.S."/>
            <person name="Brinkac L.M."/>
            <person name="Haft D.H."/>
            <person name="Selengut J.D."/>
            <person name="Sanka R."/>
            <person name="DePew J."/>
            <person name="Purushe J."/>
            <person name="Hartskeerl R.A."/>
            <person name="Ahmed A."/>
            <person name="van der Linden H."/>
            <person name="Goris M.G.A."/>
            <person name="Vinetz J.M."/>
            <person name="Sutton G.G."/>
            <person name="Nierman W.C."/>
            <person name="Fouts D.E."/>
        </authorList>
    </citation>
    <scope>NUCLEOTIDE SEQUENCE [LARGE SCALE GENOMIC DNA]</scope>
    <source>
        <strain evidence="3 4">Brem 328</strain>
    </source>
</reference>
<dbReference type="Gene3D" id="3.30.450.20">
    <property type="entry name" value="PAS domain"/>
    <property type="match status" value="1"/>
</dbReference>
<dbReference type="InterPro" id="IPR052155">
    <property type="entry name" value="Biofilm_reg_signaling"/>
</dbReference>
<dbReference type="PANTHER" id="PTHR44757:SF2">
    <property type="entry name" value="BIOFILM ARCHITECTURE MAINTENANCE PROTEIN MBAA"/>
    <property type="match status" value="1"/>
</dbReference>
<dbReference type="AlphaFoldDB" id="A0ABC9SKH0"/>
<dbReference type="InterPro" id="IPR035965">
    <property type="entry name" value="PAS-like_dom_sf"/>
</dbReference>
<dbReference type="PROSITE" id="PS50113">
    <property type="entry name" value="PAC"/>
    <property type="match status" value="1"/>
</dbReference>
<dbReference type="Proteomes" id="UP000012166">
    <property type="component" value="Unassembled WGS sequence"/>
</dbReference>
<evidence type="ECO:0000313" key="3">
    <source>
        <dbReference type="EMBL" id="EMN18219.1"/>
    </source>
</evidence>
<proteinExistence type="predicted"/>
<dbReference type="SMART" id="SM00091">
    <property type="entry name" value="PAS"/>
    <property type="match status" value="1"/>
</dbReference>
<accession>A0ABC9SKH0</accession>
<dbReference type="PROSITE" id="PS50112">
    <property type="entry name" value="PAS"/>
    <property type="match status" value="1"/>
</dbReference>
<dbReference type="InterPro" id="IPR000700">
    <property type="entry name" value="PAS-assoc_C"/>
</dbReference>
<name>A0ABC9SKH0_LEPBO</name>
<dbReference type="SUPFAM" id="SSF55785">
    <property type="entry name" value="PYP-like sensor domain (PAS domain)"/>
    <property type="match status" value="1"/>
</dbReference>
<gene>
    <name evidence="3" type="ORF">LEP1GSC056_1594</name>
</gene>
<evidence type="ECO:0000259" key="2">
    <source>
        <dbReference type="PROSITE" id="PS50113"/>
    </source>
</evidence>
<comment type="caution">
    <text evidence="3">The sequence shown here is derived from an EMBL/GenBank/DDBJ whole genome shotgun (WGS) entry which is preliminary data.</text>
</comment>
<protein>
    <submittedName>
        <fullName evidence="3">PAS domain S-box protein</fullName>
    </submittedName>
</protein>
<evidence type="ECO:0000313" key="4">
    <source>
        <dbReference type="Proteomes" id="UP000012166"/>
    </source>
</evidence>
<dbReference type="InterPro" id="IPR000014">
    <property type="entry name" value="PAS"/>
</dbReference>
<feature type="domain" description="PAC" evidence="2">
    <location>
        <begin position="77"/>
        <end position="129"/>
    </location>
</feature>
<dbReference type="CDD" id="cd00130">
    <property type="entry name" value="PAS"/>
    <property type="match status" value="1"/>
</dbReference>
<organism evidence="3 4">
    <name type="scientific">Leptospira borgpetersenii str. Brem 328</name>
    <dbReference type="NCBI Taxonomy" id="1049780"/>
    <lineage>
        <taxon>Bacteria</taxon>
        <taxon>Pseudomonadati</taxon>
        <taxon>Spirochaetota</taxon>
        <taxon>Spirochaetia</taxon>
        <taxon>Leptospirales</taxon>
        <taxon>Leptospiraceae</taxon>
        <taxon>Leptospira</taxon>
    </lineage>
</organism>
<dbReference type="InterPro" id="IPR001610">
    <property type="entry name" value="PAC"/>
</dbReference>
<feature type="domain" description="PAS" evidence="1">
    <location>
        <begin position="3"/>
        <end position="45"/>
    </location>
</feature>
<sequence length="176" mass="20557">MFNSEFFRQIFETNRDGIAIANLNGSFLEANSAFQALTGYSLEELQKDNFWSLVPVSWKVADRKDFEENLFSSGYSQEFEKEYSCKSGKIILISVKAYVIRDESKNPTAIWGIIRDISEQTQNEEVRKKFCDEIKEGWEAFQRIFVLNPFPMAISEIDTEKLLEVNRKFAEQIEYD</sequence>
<dbReference type="SMART" id="SM00086">
    <property type="entry name" value="PAC"/>
    <property type="match status" value="1"/>
</dbReference>
<dbReference type="Pfam" id="PF13426">
    <property type="entry name" value="PAS_9"/>
    <property type="match status" value="1"/>
</dbReference>
<dbReference type="EMBL" id="AHMS02000020">
    <property type="protein sequence ID" value="EMN18219.1"/>
    <property type="molecule type" value="Genomic_DNA"/>
</dbReference>
<evidence type="ECO:0000259" key="1">
    <source>
        <dbReference type="PROSITE" id="PS50112"/>
    </source>
</evidence>
<dbReference type="PANTHER" id="PTHR44757">
    <property type="entry name" value="DIGUANYLATE CYCLASE DGCP"/>
    <property type="match status" value="1"/>
</dbReference>